<dbReference type="EC" id="6.1.1.20" evidence="5"/>
<keyword evidence="11" id="KW-0460">Magnesium</keyword>
<comment type="caution">
    <text evidence="17">The sequence shown here is derived from an EMBL/GenBank/DDBJ whole genome shotgun (WGS) entry which is preliminary data.</text>
</comment>
<evidence type="ECO:0000256" key="9">
    <source>
        <dbReference type="ARBA" id="ARBA00022741"/>
    </source>
</evidence>
<dbReference type="CDD" id="cd00496">
    <property type="entry name" value="PheRS_alpha_core"/>
    <property type="match status" value="1"/>
</dbReference>
<keyword evidence="8" id="KW-0479">Metal-binding</keyword>
<dbReference type="FunFam" id="3.30.930.10:FF:000033">
    <property type="entry name" value="Phenylalanine--tRNA ligase alpha subunit"/>
    <property type="match status" value="1"/>
</dbReference>
<evidence type="ECO:0000313" key="18">
    <source>
        <dbReference type="Proteomes" id="UP001157974"/>
    </source>
</evidence>
<sequence>MESGAEDSVIAYLRGRSEEGWIESSTLAEEIGLDHQVLVDSALKALTAREAILTETITHSSWKLSDEGQNYAENGTPEAQVFDVLASPMTLDQLKEKLGNDSSIGMQQAMKKKWIVLDKGTKTLSRKVDTAVDEVADILKKLAVDSAGQGLAEKDLKVLKSRKLIVHKPYKTYKIKKSDKFDDATTKQATELTREMLESGEWKELSFKSYNFEALGKAPEGGSLHPLLKVREQFRSLFLEMGFEEMPTNNYVESSFWNFDALFQPQQHPARDAHDTFFLSAPELSRVENQEYWNRVQKTHEEGGYGSIGYRYKWSEQEAKKNVLRTHTTAVSSRMLEKLGSTGEFQPKKYFSIDRVFRNETLDATHLAEFHQIEGVIADRNLSLGHLKGILHLFFQKLGMPKLRFKPAHNPYTEPSMEIFSYHEGLNKWVEVGNSGIFRPEMLQPMGLPEDVTVIAWGLSLERPTMILYGISNIRELFGHKVDLEKVKRNPICRLTF</sequence>
<dbReference type="InterPro" id="IPR006195">
    <property type="entry name" value="aa-tRNA-synth_II"/>
</dbReference>
<dbReference type="InterPro" id="IPR002319">
    <property type="entry name" value="Phenylalanyl-tRNA_Synthase"/>
</dbReference>
<keyword evidence="12" id="KW-0648">Protein biosynthesis</keyword>
<evidence type="ECO:0000256" key="12">
    <source>
        <dbReference type="ARBA" id="ARBA00022917"/>
    </source>
</evidence>
<dbReference type="Pfam" id="PF18553">
    <property type="entry name" value="PheRS_DBD3"/>
    <property type="match status" value="1"/>
</dbReference>
<keyword evidence="10" id="KW-0067">ATP-binding</keyword>
<comment type="similarity">
    <text evidence="3">Belongs to the class-II aminoacyl-tRNA synthetase family. Phe-tRNA synthetase alpha subunit type 2 subfamily.</text>
</comment>
<dbReference type="Proteomes" id="UP001157974">
    <property type="component" value="Unassembled WGS sequence"/>
</dbReference>
<dbReference type="Gene3D" id="1.10.10.2320">
    <property type="match status" value="1"/>
</dbReference>
<feature type="domain" description="Aminoacyl-transfer RNA synthetases class-II family profile" evidence="16">
    <location>
        <begin position="229"/>
        <end position="491"/>
    </location>
</feature>
<evidence type="ECO:0000256" key="10">
    <source>
        <dbReference type="ARBA" id="ARBA00022840"/>
    </source>
</evidence>
<dbReference type="GO" id="GO:0006432">
    <property type="term" value="P:phenylalanyl-tRNA aminoacylation"/>
    <property type="evidence" value="ECO:0007669"/>
    <property type="project" value="InterPro"/>
</dbReference>
<accession>A0AAV8UNB0</accession>
<evidence type="ECO:0000256" key="15">
    <source>
        <dbReference type="ARBA" id="ARBA00049255"/>
    </source>
</evidence>
<evidence type="ECO:0000256" key="3">
    <source>
        <dbReference type="ARBA" id="ARBA00006703"/>
    </source>
</evidence>
<dbReference type="InterPro" id="IPR004529">
    <property type="entry name" value="Phe-tRNA-synth_IIc_asu"/>
</dbReference>
<dbReference type="EMBL" id="JAMWBK010000006">
    <property type="protein sequence ID" value="KAJ8904011.1"/>
    <property type="molecule type" value="Genomic_DNA"/>
</dbReference>
<dbReference type="GO" id="GO:0000049">
    <property type="term" value="F:tRNA binding"/>
    <property type="evidence" value="ECO:0007669"/>
    <property type="project" value="InterPro"/>
</dbReference>
<dbReference type="GO" id="GO:0004826">
    <property type="term" value="F:phenylalanine-tRNA ligase activity"/>
    <property type="evidence" value="ECO:0007669"/>
    <property type="project" value="UniProtKB-EC"/>
</dbReference>
<dbReference type="Pfam" id="PF01409">
    <property type="entry name" value="tRNA-synt_2d"/>
    <property type="match status" value="1"/>
</dbReference>
<dbReference type="GO" id="GO:0005829">
    <property type="term" value="C:cytosol"/>
    <property type="evidence" value="ECO:0007669"/>
    <property type="project" value="TreeGrafter"/>
</dbReference>
<dbReference type="NCBIfam" id="NF003210">
    <property type="entry name" value="PRK04172.1"/>
    <property type="match status" value="1"/>
</dbReference>
<proteinExistence type="inferred from homology"/>
<dbReference type="PANTHER" id="PTHR11538:SF40">
    <property type="entry name" value="PHENYLALANINE--TRNA LIGASE ALPHA SUBUNIT"/>
    <property type="match status" value="1"/>
</dbReference>
<keyword evidence="6" id="KW-0963">Cytoplasm</keyword>
<evidence type="ECO:0000256" key="5">
    <source>
        <dbReference type="ARBA" id="ARBA00012814"/>
    </source>
</evidence>
<evidence type="ECO:0000256" key="7">
    <source>
        <dbReference type="ARBA" id="ARBA00022598"/>
    </source>
</evidence>
<comment type="catalytic activity">
    <reaction evidence="15">
        <text>tRNA(Phe) + L-phenylalanine + ATP = L-phenylalanyl-tRNA(Phe) + AMP + diphosphate + H(+)</text>
        <dbReference type="Rhea" id="RHEA:19413"/>
        <dbReference type="Rhea" id="RHEA-COMP:9668"/>
        <dbReference type="Rhea" id="RHEA-COMP:9699"/>
        <dbReference type="ChEBI" id="CHEBI:15378"/>
        <dbReference type="ChEBI" id="CHEBI:30616"/>
        <dbReference type="ChEBI" id="CHEBI:33019"/>
        <dbReference type="ChEBI" id="CHEBI:58095"/>
        <dbReference type="ChEBI" id="CHEBI:78442"/>
        <dbReference type="ChEBI" id="CHEBI:78531"/>
        <dbReference type="ChEBI" id="CHEBI:456215"/>
        <dbReference type="EC" id="6.1.1.20"/>
    </reaction>
</comment>
<dbReference type="SUPFAM" id="SSF55681">
    <property type="entry name" value="Class II aaRS and biotin synthetases"/>
    <property type="match status" value="1"/>
</dbReference>
<evidence type="ECO:0000256" key="2">
    <source>
        <dbReference type="ARBA" id="ARBA00004496"/>
    </source>
</evidence>
<dbReference type="NCBIfam" id="TIGR00468">
    <property type="entry name" value="pheS"/>
    <property type="match status" value="1"/>
</dbReference>
<evidence type="ECO:0000256" key="1">
    <source>
        <dbReference type="ARBA" id="ARBA00001946"/>
    </source>
</evidence>
<dbReference type="Gene3D" id="1.10.10.2330">
    <property type="match status" value="1"/>
</dbReference>
<evidence type="ECO:0000256" key="11">
    <source>
        <dbReference type="ARBA" id="ARBA00022842"/>
    </source>
</evidence>
<organism evidence="17 18">
    <name type="scientific">Rhodosorus marinus</name>
    <dbReference type="NCBI Taxonomy" id="101924"/>
    <lineage>
        <taxon>Eukaryota</taxon>
        <taxon>Rhodophyta</taxon>
        <taxon>Stylonematophyceae</taxon>
        <taxon>Stylonematales</taxon>
        <taxon>Stylonemataceae</taxon>
        <taxon>Rhodosorus</taxon>
    </lineage>
</organism>
<dbReference type="GO" id="GO:0009328">
    <property type="term" value="C:phenylalanine-tRNA ligase complex"/>
    <property type="evidence" value="ECO:0007669"/>
    <property type="project" value="TreeGrafter"/>
</dbReference>
<protein>
    <recommendedName>
        <fullName evidence="5">phenylalanine--tRNA ligase</fullName>
        <ecNumber evidence="5">6.1.1.20</ecNumber>
    </recommendedName>
    <alternativeName>
        <fullName evidence="14">Phenylalanyl-tRNA synthetase alpha subunit</fullName>
    </alternativeName>
</protein>
<keyword evidence="18" id="KW-1185">Reference proteome</keyword>
<comment type="subcellular location">
    <subcellularLocation>
        <location evidence="2">Cytoplasm</location>
    </subcellularLocation>
</comment>
<evidence type="ECO:0000256" key="4">
    <source>
        <dbReference type="ARBA" id="ARBA00011209"/>
    </source>
</evidence>
<evidence type="ECO:0000313" key="17">
    <source>
        <dbReference type="EMBL" id="KAJ8904011.1"/>
    </source>
</evidence>
<evidence type="ECO:0000256" key="6">
    <source>
        <dbReference type="ARBA" id="ARBA00022490"/>
    </source>
</evidence>
<name>A0AAV8UNB0_9RHOD</name>
<evidence type="ECO:0000256" key="8">
    <source>
        <dbReference type="ARBA" id="ARBA00022723"/>
    </source>
</evidence>
<reference evidence="17 18" key="1">
    <citation type="journal article" date="2023" name="Nat. Commun.">
        <title>Origin of minicircular mitochondrial genomes in red algae.</title>
        <authorList>
            <person name="Lee Y."/>
            <person name="Cho C.H."/>
            <person name="Lee Y.M."/>
            <person name="Park S.I."/>
            <person name="Yang J.H."/>
            <person name="West J.A."/>
            <person name="Bhattacharya D."/>
            <person name="Yoon H.S."/>
        </authorList>
    </citation>
    <scope>NUCLEOTIDE SEQUENCE [LARGE SCALE GENOMIC DNA]</scope>
    <source>
        <strain evidence="17 18">CCMP1338</strain>
        <tissue evidence="17">Whole cell</tissue>
    </source>
</reference>
<dbReference type="AlphaFoldDB" id="A0AAV8UNB0"/>
<dbReference type="GO" id="GO:0046872">
    <property type="term" value="F:metal ion binding"/>
    <property type="evidence" value="ECO:0007669"/>
    <property type="project" value="UniProtKB-KW"/>
</dbReference>
<dbReference type="InterPro" id="IPR045864">
    <property type="entry name" value="aa-tRNA-synth_II/BPL/LPL"/>
</dbReference>
<dbReference type="Gene3D" id="3.30.1370.240">
    <property type="match status" value="1"/>
</dbReference>
<dbReference type="InterPro" id="IPR040725">
    <property type="entry name" value="PheRS_DBD3"/>
</dbReference>
<comment type="cofactor">
    <cofactor evidence="1">
        <name>Mg(2+)</name>
        <dbReference type="ChEBI" id="CHEBI:18420"/>
    </cofactor>
</comment>
<dbReference type="Gene3D" id="3.30.930.10">
    <property type="entry name" value="Bira Bifunctional Protein, Domain 2"/>
    <property type="match status" value="1"/>
</dbReference>
<dbReference type="PANTHER" id="PTHR11538">
    <property type="entry name" value="PHENYLALANYL-TRNA SYNTHETASE"/>
    <property type="match status" value="1"/>
</dbReference>
<keyword evidence="7" id="KW-0436">Ligase</keyword>
<gene>
    <name evidence="17" type="ORF">NDN08_000541</name>
</gene>
<evidence type="ECO:0000256" key="14">
    <source>
        <dbReference type="ARBA" id="ARBA00030612"/>
    </source>
</evidence>
<keyword evidence="13" id="KW-0030">Aminoacyl-tRNA synthetase</keyword>
<dbReference type="GO" id="GO:0005524">
    <property type="term" value="F:ATP binding"/>
    <property type="evidence" value="ECO:0007669"/>
    <property type="project" value="UniProtKB-KW"/>
</dbReference>
<evidence type="ECO:0000256" key="13">
    <source>
        <dbReference type="ARBA" id="ARBA00023146"/>
    </source>
</evidence>
<keyword evidence="9" id="KW-0547">Nucleotide-binding</keyword>
<comment type="subunit">
    <text evidence="4">Tetramer of two alpha and two beta subunits.</text>
</comment>
<evidence type="ECO:0000259" key="16">
    <source>
        <dbReference type="PROSITE" id="PS50862"/>
    </source>
</evidence>
<dbReference type="PROSITE" id="PS50862">
    <property type="entry name" value="AA_TRNA_LIGASE_II"/>
    <property type="match status" value="1"/>
</dbReference>